<reference evidence="3 4" key="1">
    <citation type="submission" date="2020-08" db="EMBL/GenBank/DDBJ databases">
        <title>Croceimicrobium hydrocarbonivorans gen. nov., sp. nov., a novel marine bacterium isolated from a bacterial consortium that degrades polyethylene terephthalate.</title>
        <authorList>
            <person name="Liu R."/>
        </authorList>
    </citation>
    <scope>NUCLEOTIDE SEQUENCE [LARGE SCALE GENOMIC DNA]</scope>
    <source>
        <strain evidence="3 4">A20-9</strain>
    </source>
</reference>
<dbReference type="KEGG" id="chyd:H4K34_17935"/>
<dbReference type="Proteomes" id="UP000516305">
    <property type="component" value="Chromosome"/>
</dbReference>
<dbReference type="CDD" id="cd02233">
    <property type="entry name" value="cupin_HNL-like"/>
    <property type="match status" value="1"/>
</dbReference>
<keyword evidence="4" id="KW-1185">Reference proteome</keyword>
<dbReference type="PANTHER" id="PTHR43698:SF1">
    <property type="entry name" value="BLL4564 PROTEIN"/>
    <property type="match status" value="1"/>
</dbReference>
<evidence type="ECO:0000256" key="1">
    <source>
        <dbReference type="SAM" id="SignalP"/>
    </source>
</evidence>
<dbReference type="InterPro" id="IPR011051">
    <property type="entry name" value="RmlC_Cupin_sf"/>
</dbReference>
<feature type="signal peptide" evidence="1">
    <location>
        <begin position="1"/>
        <end position="19"/>
    </location>
</feature>
<evidence type="ECO:0000259" key="2">
    <source>
        <dbReference type="Pfam" id="PF07883"/>
    </source>
</evidence>
<name>A0A7H0VES8_9FLAO</name>
<dbReference type="InterPro" id="IPR014710">
    <property type="entry name" value="RmlC-like_jellyroll"/>
</dbReference>
<dbReference type="PANTHER" id="PTHR43698">
    <property type="entry name" value="RIBD C-TERMINAL DOMAIN CONTAINING PROTEIN"/>
    <property type="match status" value="1"/>
</dbReference>
<proteinExistence type="predicted"/>
<dbReference type="AlphaFoldDB" id="A0A7H0VES8"/>
<organism evidence="3 4">
    <name type="scientific">Croceimicrobium hydrocarbonivorans</name>
    <dbReference type="NCBI Taxonomy" id="2761580"/>
    <lineage>
        <taxon>Bacteria</taxon>
        <taxon>Pseudomonadati</taxon>
        <taxon>Bacteroidota</taxon>
        <taxon>Flavobacteriia</taxon>
        <taxon>Flavobacteriales</taxon>
        <taxon>Owenweeksiaceae</taxon>
        <taxon>Croceimicrobium</taxon>
    </lineage>
</organism>
<feature type="chain" id="PRO_5028935248" evidence="1">
    <location>
        <begin position="20"/>
        <end position="158"/>
    </location>
</feature>
<keyword evidence="1" id="KW-0732">Signal</keyword>
<dbReference type="PROSITE" id="PS51257">
    <property type="entry name" value="PROKAR_LIPOPROTEIN"/>
    <property type="match status" value="1"/>
</dbReference>
<dbReference type="InterPro" id="IPR047263">
    <property type="entry name" value="HNL-like_cupin"/>
</dbReference>
<sequence length="158" mass="17484">MKFRYLFIFIAGLSFSACQNTVTSDSVEVESIFPKGQEGAAENFTGKAYHFGLVAPDTTYSTLAGNVYFEAGARSNWHRHPAGQILIITDGVGYHQIEGEPIQIMRKGDVVKCPPHVKHWHGASADTALQQLYIVPNIEKGIVEWLEPVSDSVYQSIK</sequence>
<protein>
    <submittedName>
        <fullName evidence="3">Cupin domain-containing protein</fullName>
    </submittedName>
</protein>
<dbReference type="Gene3D" id="2.60.120.10">
    <property type="entry name" value="Jelly Rolls"/>
    <property type="match status" value="1"/>
</dbReference>
<accession>A0A7H0VES8</accession>
<dbReference type="EMBL" id="CP060139">
    <property type="protein sequence ID" value="QNR24226.1"/>
    <property type="molecule type" value="Genomic_DNA"/>
</dbReference>
<gene>
    <name evidence="3" type="ORF">H4K34_17935</name>
</gene>
<dbReference type="InterPro" id="IPR013096">
    <property type="entry name" value="Cupin_2"/>
</dbReference>
<evidence type="ECO:0000313" key="3">
    <source>
        <dbReference type="EMBL" id="QNR24226.1"/>
    </source>
</evidence>
<dbReference type="SUPFAM" id="SSF51182">
    <property type="entry name" value="RmlC-like cupins"/>
    <property type="match status" value="1"/>
</dbReference>
<feature type="domain" description="Cupin type-2" evidence="2">
    <location>
        <begin position="67"/>
        <end position="130"/>
    </location>
</feature>
<dbReference type="RefSeq" id="WP_210758755.1">
    <property type="nucleotide sequence ID" value="NZ_CP060139.1"/>
</dbReference>
<evidence type="ECO:0000313" key="4">
    <source>
        <dbReference type="Proteomes" id="UP000516305"/>
    </source>
</evidence>
<dbReference type="Pfam" id="PF07883">
    <property type="entry name" value="Cupin_2"/>
    <property type="match status" value="1"/>
</dbReference>